<feature type="domain" description="Secretion system C-terminal sorting" evidence="1">
    <location>
        <begin position="579"/>
        <end position="656"/>
    </location>
</feature>
<dbReference type="EMBL" id="NATQ01000007">
    <property type="protein sequence ID" value="OQX91208.1"/>
    <property type="molecule type" value="Genomic_DNA"/>
</dbReference>
<organism evidence="2 3">
    <name type="scientific">Candidatus Coatesbacteria bacterium 4484_99</name>
    <dbReference type="NCBI Taxonomy" id="1970774"/>
    <lineage>
        <taxon>Bacteria</taxon>
        <taxon>Candidatus Coatesiibacteriota</taxon>
    </lineage>
</organism>
<sequence>MLFKFSVVFITLLVVSGIVLAKEGEPYCITNTFMDFGSPLVQKPMPNPGPPPDPDVGDSWDWYLWYFSGGPPHYEIKPCTVRGKGEHCYIIVDDEEWNVSIFQSDVDAIMDYFDNESVGEYPDMGIYDLNTTNFGEPPDSDGLSRIFLVWYDIDVADGFFWWFDQYPDGEYDYASNECDCVYMDCVDSDPGGEYMNAVCAHEFQHMIHWRWDKDEDAWVDEGCAELAMWLFGHPDTISGFNGNPDDCLTSWNGYYSDYVKVYLWTLYLFEHYGEYAGNALINTLVHEPANSIQGVNNALDDVGVEEDFVDIFKDWVVANYLDDISIYEGQYGYETENLPHFHEYKTWDEYPTDWHDSTLNHWAGEYVKFISNGLWYNLLLEFNGADSTEYALRTIWMDGDSSIQVVDMELNDSNDGELNIPDFGYDYQTVIMVPEGIASSGSTGYSYSADAGGEYITLKSFSAENADDGIVLKWVVASNEQFKGFNLYRTPLIDSQSHSLDKVNTTGIMVGNKAEYTKVNGEIITGSNPFSYMDRGVRENESYVYVLEVVIDDDSRENLGDVRVNREPWVPTSFGITMVYPNPASETISCLLNIPEVRDIEIDVYDISGRLVLSKVVDICEKGEVEAKIDVSELQSGVYSIHATQVDAEAIARVVVSR</sequence>
<evidence type="ECO:0000313" key="3">
    <source>
        <dbReference type="Proteomes" id="UP000192611"/>
    </source>
</evidence>
<dbReference type="Pfam" id="PF18962">
    <property type="entry name" value="Por_Secre_tail"/>
    <property type="match status" value="1"/>
</dbReference>
<protein>
    <recommendedName>
        <fullName evidence="1">Secretion system C-terminal sorting domain-containing protein</fullName>
    </recommendedName>
</protein>
<comment type="caution">
    <text evidence="2">The sequence shown here is derived from an EMBL/GenBank/DDBJ whole genome shotgun (WGS) entry which is preliminary data.</text>
</comment>
<proteinExistence type="predicted"/>
<gene>
    <name evidence="2" type="ORF">B6D57_00610</name>
</gene>
<accession>A0A1W9S2X3</accession>
<evidence type="ECO:0000259" key="1">
    <source>
        <dbReference type="Pfam" id="PF18962"/>
    </source>
</evidence>
<dbReference type="Proteomes" id="UP000192611">
    <property type="component" value="Unassembled WGS sequence"/>
</dbReference>
<dbReference type="AlphaFoldDB" id="A0A1W9S2X3"/>
<dbReference type="InterPro" id="IPR026444">
    <property type="entry name" value="Secre_tail"/>
</dbReference>
<reference evidence="3" key="1">
    <citation type="submission" date="2017-03" db="EMBL/GenBank/DDBJ databases">
        <title>Novel pathways for hydrocarbon cycling and metabolic interdependencies in hydrothermal sediment communities.</title>
        <authorList>
            <person name="Dombrowski N."/>
            <person name="Seitz K."/>
            <person name="Teske A."/>
            <person name="Baker B."/>
        </authorList>
    </citation>
    <scope>NUCLEOTIDE SEQUENCE [LARGE SCALE GENOMIC DNA]</scope>
</reference>
<name>A0A1W9S2X3_9BACT</name>
<dbReference type="NCBIfam" id="TIGR04183">
    <property type="entry name" value="Por_Secre_tail"/>
    <property type="match status" value="1"/>
</dbReference>
<evidence type="ECO:0000313" key="2">
    <source>
        <dbReference type="EMBL" id="OQX91208.1"/>
    </source>
</evidence>